<evidence type="ECO:0000313" key="1">
    <source>
        <dbReference type="EMBL" id="UEM16759.1"/>
    </source>
</evidence>
<name>A0A9X9YA15_9BRAD</name>
<protein>
    <submittedName>
        <fullName evidence="1">Uncharacterized protein</fullName>
    </submittedName>
</protein>
<gene>
    <name evidence="1" type="ORF">J4G43_022620</name>
</gene>
<reference evidence="1 2" key="1">
    <citation type="journal article" date="2022" name="Int. J. Syst. Evol. Microbiol.">
        <title>Strains of Bradyrhizobium barranii sp. nov. associated with legumes native to Canada are symbionts of soybeans and belong to different subspecies (subsp. barranii subsp. nov. and subsp. apii subsp. nov.) and symbiovars (sv. glycinearum and sv. septentrionale).</title>
        <authorList>
            <person name="Bromfield E.S.P."/>
            <person name="Cloutier S."/>
            <person name="Wasai-Hara S."/>
            <person name="Minamisawa K."/>
        </authorList>
    </citation>
    <scope>NUCLEOTIDE SEQUENCE [LARGE SCALE GENOMIC DNA]</scope>
    <source>
        <strain evidence="1 2">144S4</strain>
    </source>
</reference>
<sequence length="138" mass="14922">MSDDGGNDSRAGAIEYSDAIPVLTTEVSDSCHSEVFGEEARADPFLAQCRKILRLERKVSLISCEHTNGMRAELADTIGRYGLSLPKATRFVDTGSDDGTTRKADNGIDGIAEAICGLRGLRFRLRGDGCHHLLLEPV</sequence>
<dbReference type="KEGG" id="bban:J4G43_022620"/>
<dbReference type="Proteomes" id="UP000664702">
    <property type="component" value="Chromosome"/>
</dbReference>
<proteinExistence type="predicted"/>
<organism evidence="1 2">
    <name type="scientific">Bradyrhizobium barranii subsp. barranii</name>
    <dbReference type="NCBI Taxonomy" id="2823807"/>
    <lineage>
        <taxon>Bacteria</taxon>
        <taxon>Pseudomonadati</taxon>
        <taxon>Pseudomonadota</taxon>
        <taxon>Alphaproteobacteria</taxon>
        <taxon>Hyphomicrobiales</taxon>
        <taxon>Nitrobacteraceae</taxon>
        <taxon>Bradyrhizobium</taxon>
        <taxon>Bradyrhizobium barranii</taxon>
    </lineage>
</organism>
<evidence type="ECO:0000313" key="2">
    <source>
        <dbReference type="Proteomes" id="UP000664702"/>
    </source>
</evidence>
<dbReference type="EMBL" id="CP086136">
    <property type="protein sequence ID" value="UEM16759.1"/>
    <property type="molecule type" value="Genomic_DNA"/>
</dbReference>
<accession>A0A9X9YA15</accession>
<dbReference type="AlphaFoldDB" id="A0A9X9YA15"/>
<dbReference type="RefSeq" id="WP_225005041.1">
    <property type="nucleotide sequence ID" value="NZ_CP086136.1"/>
</dbReference>